<evidence type="ECO:0000313" key="3">
    <source>
        <dbReference type="Proteomes" id="UP000292345"/>
    </source>
</evidence>
<dbReference type="AlphaFoldDB" id="A0A4Q7E7L0"/>
<keyword evidence="1" id="KW-0732">Signal</keyword>
<gene>
    <name evidence="2" type="ORF">C3B51_14505</name>
</gene>
<evidence type="ECO:0008006" key="4">
    <source>
        <dbReference type="Google" id="ProtNLM"/>
    </source>
</evidence>
<protein>
    <recommendedName>
        <fullName evidence="4">DUF2490 domain-containing protein</fullName>
    </recommendedName>
</protein>
<reference evidence="2 3" key="1">
    <citation type="submission" date="2018-01" db="EMBL/GenBank/DDBJ databases">
        <title>Co-occurrence of chitin degradation, pigmentation and bioactivity in marine Pseudoalteromonas.</title>
        <authorList>
            <person name="Paulsen S."/>
            <person name="Gram L."/>
            <person name="Machado H."/>
        </authorList>
    </citation>
    <scope>NUCLEOTIDE SEQUENCE [LARGE SCALE GENOMIC DNA]</scope>
    <source>
        <strain evidence="2 3">S1946</strain>
    </source>
</reference>
<dbReference type="EMBL" id="PPUZ01000039">
    <property type="protein sequence ID" value="RZM78385.1"/>
    <property type="molecule type" value="Genomic_DNA"/>
</dbReference>
<sequence length="239" mass="27900">MRHNLVLNTVLTGCLAWLVMMPSVAMADGMVVDKVYHPYVLPLEREVEWRLLSRQSDQGNILAQRLGLGWSLTETMTVEGYAIGERDQDDNFDMAAYEAEVRWQLVEQGRYWADWGLLFEYEKRHKESAYEATIGLLFEKEFGRNSLTLNAFIVREWGKMISNEWESEFRAQYRYRWMSAFQPAFEVYTGEDFVGVGPAVIGLHRFQGQKQLKWEVGFVTELSQVSKDHSVRLALEFEF</sequence>
<dbReference type="Proteomes" id="UP000292345">
    <property type="component" value="Unassembled WGS sequence"/>
</dbReference>
<organism evidence="2 3">
    <name type="scientific">Pseudoalteromonas rubra</name>
    <dbReference type="NCBI Taxonomy" id="43658"/>
    <lineage>
        <taxon>Bacteria</taxon>
        <taxon>Pseudomonadati</taxon>
        <taxon>Pseudomonadota</taxon>
        <taxon>Gammaproteobacteria</taxon>
        <taxon>Alteromonadales</taxon>
        <taxon>Pseudoalteromonadaceae</taxon>
        <taxon>Pseudoalteromonas</taxon>
    </lineage>
</organism>
<proteinExistence type="predicted"/>
<feature type="signal peptide" evidence="1">
    <location>
        <begin position="1"/>
        <end position="27"/>
    </location>
</feature>
<comment type="caution">
    <text evidence="2">The sequence shown here is derived from an EMBL/GenBank/DDBJ whole genome shotgun (WGS) entry which is preliminary data.</text>
</comment>
<feature type="chain" id="PRO_5020776999" description="DUF2490 domain-containing protein" evidence="1">
    <location>
        <begin position="28"/>
        <end position="239"/>
    </location>
</feature>
<accession>A0A4Q7E7L0</accession>
<name>A0A4Q7E7L0_9GAMM</name>
<evidence type="ECO:0000256" key="1">
    <source>
        <dbReference type="SAM" id="SignalP"/>
    </source>
</evidence>
<evidence type="ECO:0000313" key="2">
    <source>
        <dbReference type="EMBL" id="RZM78385.1"/>
    </source>
</evidence>